<dbReference type="PROSITE" id="PS50206">
    <property type="entry name" value="RHODANESE_3"/>
    <property type="match status" value="1"/>
</dbReference>
<dbReference type="Pfam" id="PF00581">
    <property type="entry name" value="Rhodanese"/>
    <property type="match status" value="1"/>
</dbReference>
<dbReference type="SMART" id="SM00450">
    <property type="entry name" value="RHOD"/>
    <property type="match status" value="1"/>
</dbReference>
<evidence type="ECO:0000259" key="1">
    <source>
        <dbReference type="PROSITE" id="PS50206"/>
    </source>
</evidence>
<protein>
    <submittedName>
        <fullName evidence="2">Rhodanese-like domain-containing protein</fullName>
    </submittedName>
</protein>
<dbReference type="SUPFAM" id="SSF52821">
    <property type="entry name" value="Rhodanese/Cell cycle control phosphatase"/>
    <property type="match status" value="1"/>
</dbReference>
<dbReference type="Proteomes" id="UP001596137">
    <property type="component" value="Unassembled WGS sequence"/>
</dbReference>
<sequence length="141" mass="15408">MGIDEYLETARKGLRRLTPREAWAAVSSGAYLVDTRPESQRRRDGEVPGAVVVERNQLEWRLDPLCEARIPEATSPAVRWIVLCDQGYSSSLAAAVLRRIGLAHATDVIGGFQAWRAAGMPSLRLRVPAPPRGPGQGADHL</sequence>
<accession>A0ABW1NUH2</accession>
<gene>
    <name evidence="2" type="ORF">ACFP1K_38280</name>
</gene>
<dbReference type="InterPro" id="IPR036873">
    <property type="entry name" value="Rhodanese-like_dom_sf"/>
</dbReference>
<keyword evidence="3" id="KW-1185">Reference proteome</keyword>
<evidence type="ECO:0000313" key="2">
    <source>
        <dbReference type="EMBL" id="MFC6087064.1"/>
    </source>
</evidence>
<evidence type="ECO:0000313" key="3">
    <source>
        <dbReference type="Proteomes" id="UP001596137"/>
    </source>
</evidence>
<proteinExistence type="predicted"/>
<dbReference type="Gene3D" id="3.40.250.10">
    <property type="entry name" value="Rhodanese-like domain"/>
    <property type="match status" value="1"/>
</dbReference>
<feature type="domain" description="Rhodanese" evidence="1">
    <location>
        <begin position="26"/>
        <end position="124"/>
    </location>
</feature>
<name>A0ABW1NUH2_9ACTN</name>
<comment type="caution">
    <text evidence="2">The sequence shown here is derived from an EMBL/GenBank/DDBJ whole genome shotgun (WGS) entry which is preliminary data.</text>
</comment>
<dbReference type="InterPro" id="IPR001763">
    <property type="entry name" value="Rhodanese-like_dom"/>
</dbReference>
<organism evidence="2 3">
    <name type="scientific">Sphaerisporangium aureirubrum</name>
    <dbReference type="NCBI Taxonomy" id="1544736"/>
    <lineage>
        <taxon>Bacteria</taxon>
        <taxon>Bacillati</taxon>
        <taxon>Actinomycetota</taxon>
        <taxon>Actinomycetes</taxon>
        <taxon>Streptosporangiales</taxon>
        <taxon>Streptosporangiaceae</taxon>
        <taxon>Sphaerisporangium</taxon>
    </lineage>
</organism>
<dbReference type="EMBL" id="JBHSRF010000113">
    <property type="protein sequence ID" value="MFC6087064.1"/>
    <property type="molecule type" value="Genomic_DNA"/>
</dbReference>
<reference evidence="3" key="1">
    <citation type="journal article" date="2019" name="Int. J. Syst. Evol. Microbiol.">
        <title>The Global Catalogue of Microorganisms (GCM) 10K type strain sequencing project: providing services to taxonomists for standard genome sequencing and annotation.</title>
        <authorList>
            <consortium name="The Broad Institute Genomics Platform"/>
            <consortium name="The Broad Institute Genome Sequencing Center for Infectious Disease"/>
            <person name="Wu L."/>
            <person name="Ma J."/>
        </authorList>
    </citation>
    <scope>NUCLEOTIDE SEQUENCE [LARGE SCALE GENOMIC DNA]</scope>
    <source>
        <strain evidence="3">JCM 30346</strain>
    </source>
</reference>
<dbReference type="RefSeq" id="WP_380762949.1">
    <property type="nucleotide sequence ID" value="NZ_JBHSRF010000113.1"/>
</dbReference>